<proteinExistence type="predicted"/>
<sequence>MENPRFKPWLYNTANHGMFCRFDYLDKHAATKHHQESVKAHAALIQGSSVLVAFDPVITLEHEAVIGGFKCLYHLTKKEHAHHTNYADLLELAELLGCQYFEKFKIGKTNYTSHRIIDEMLEILGSVVEEPILANISASVAIGLEVDETTDVSVKEQLDVHVSWLAVASIPTQRIYRLGTDGAAVMTGRVNGVAKQLQDTFPWMVSVARAAHHHALCCKDASSGVAYMNSFRDLLQQLHLYFRNSANRTAVLQAAAECLGLDNLKVKEVKDTTLAFRNLTAVLAALAEETEHKKCPTAKGLYGFLATYRFVASVYLQADVLPHISRLSRLFQKENVNFLALKVQVPVTMACLRAIKDAGDHQPPGSFLSKLHTDLDNPAGLGAYSIVHEEERNKRGTRKGLTREELWGRFRSQVMDPYFDGLLESLERRFQNLDLLGAFHVLSPQAATGDEAIHVANLQLLAGKFLQADCNEDLDQQQVMQELASE</sequence>
<reference evidence="1" key="1">
    <citation type="submission" date="2022-05" db="EMBL/GenBank/DDBJ databases">
        <title>Chromosome-level genome of Chaenocephalus aceratus.</title>
        <authorList>
            <person name="Park H."/>
        </authorList>
    </citation>
    <scope>NUCLEOTIDE SEQUENCE</scope>
    <source>
        <strain evidence="1">KU_202001</strain>
    </source>
</reference>
<feature type="non-terminal residue" evidence="1">
    <location>
        <position position="486"/>
    </location>
</feature>
<comment type="caution">
    <text evidence="1">The sequence shown here is derived from an EMBL/GenBank/DDBJ whole genome shotgun (WGS) entry which is preliminary data.</text>
</comment>
<name>A0ACB9WQ58_CHAAC</name>
<evidence type="ECO:0000313" key="2">
    <source>
        <dbReference type="Proteomes" id="UP001057452"/>
    </source>
</evidence>
<organism evidence="1 2">
    <name type="scientific">Chaenocephalus aceratus</name>
    <name type="common">Blackfin icefish</name>
    <name type="synonym">Chaenichthys aceratus</name>
    <dbReference type="NCBI Taxonomy" id="36190"/>
    <lineage>
        <taxon>Eukaryota</taxon>
        <taxon>Metazoa</taxon>
        <taxon>Chordata</taxon>
        <taxon>Craniata</taxon>
        <taxon>Vertebrata</taxon>
        <taxon>Euteleostomi</taxon>
        <taxon>Actinopterygii</taxon>
        <taxon>Neopterygii</taxon>
        <taxon>Teleostei</taxon>
        <taxon>Neoteleostei</taxon>
        <taxon>Acanthomorphata</taxon>
        <taxon>Eupercaria</taxon>
        <taxon>Perciformes</taxon>
        <taxon>Notothenioidei</taxon>
        <taxon>Channichthyidae</taxon>
        <taxon>Chaenocephalus</taxon>
    </lineage>
</organism>
<dbReference type="Proteomes" id="UP001057452">
    <property type="component" value="Chromosome 13"/>
</dbReference>
<gene>
    <name evidence="1" type="ORF">KUCAC02_005727</name>
</gene>
<keyword evidence="2" id="KW-1185">Reference proteome</keyword>
<protein>
    <submittedName>
        <fullName evidence="1">Uncharacterized protein</fullName>
    </submittedName>
</protein>
<evidence type="ECO:0000313" key="1">
    <source>
        <dbReference type="EMBL" id="KAI4815586.1"/>
    </source>
</evidence>
<dbReference type="EMBL" id="CM043797">
    <property type="protein sequence ID" value="KAI4815586.1"/>
    <property type="molecule type" value="Genomic_DNA"/>
</dbReference>
<accession>A0ACB9WQ58</accession>